<keyword evidence="3" id="KW-0479">Metal-binding</keyword>
<feature type="region of interest" description="Disordered" evidence="7">
    <location>
        <begin position="352"/>
        <end position="375"/>
    </location>
</feature>
<dbReference type="AlphaFoldDB" id="A0A2P8VM72"/>
<evidence type="ECO:0000256" key="6">
    <source>
        <dbReference type="ARBA" id="ARBA00022833"/>
    </source>
</evidence>
<dbReference type="Gene3D" id="3.40.630.10">
    <property type="entry name" value="Zn peptidases"/>
    <property type="match status" value="1"/>
</dbReference>
<evidence type="ECO:0000313" key="10">
    <source>
        <dbReference type="EMBL" id="PSN08649.1"/>
    </source>
</evidence>
<organism evidence="10 11">
    <name type="scientific">Siccibacter turicensis</name>
    <dbReference type="NCBI Taxonomy" id="357233"/>
    <lineage>
        <taxon>Bacteria</taxon>
        <taxon>Pseudomonadati</taxon>
        <taxon>Pseudomonadota</taxon>
        <taxon>Gammaproteobacteria</taxon>
        <taxon>Enterobacterales</taxon>
        <taxon>Enterobacteriaceae</taxon>
        <taxon>Siccibacter</taxon>
    </lineage>
</organism>
<dbReference type="GO" id="GO:0006508">
    <property type="term" value="P:proteolysis"/>
    <property type="evidence" value="ECO:0007669"/>
    <property type="project" value="UniProtKB-KW"/>
</dbReference>
<keyword evidence="6" id="KW-0862">Zinc</keyword>
<accession>A0A2P8VM72</accession>
<sequence>MFSALRRAVMYAALGVCLSPVAVAQTPNDKPGSIAAQHTRYIATVFPGRMTGSPAEMLAADYVNQQLTRLGYQSDIRRLDIHYPYRHAARRVDWQHVQGHMVIAGKKAASPYQIIVMAHLDTFAPQNDRDTNHNLGGLSYQGVDDNAAGVGVMLELAERLRDVPTGYTLRFIATSGEEEGRFGSTNYVEKMSAQERANTLLVINLDNLIVGDRLYFNSGKNTPAAVTKLTRDRALAIAARKGIRAAINPGLNPTYPKGTGCCNDADAFDNYGVPVLSVEATNWSLGKHDGYQQVTKSRAFPDGYAWHDPKLDSLAHLDKALPGRIEKRSRDVVNVLLPLITGLATAELQPEDTPIKGDRIPIGTVHPSPEQAARK</sequence>
<dbReference type="SUPFAM" id="SSF53187">
    <property type="entry name" value="Zn-dependent exopeptidases"/>
    <property type="match status" value="1"/>
</dbReference>
<evidence type="ECO:0000256" key="2">
    <source>
        <dbReference type="ARBA" id="ARBA00022670"/>
    </source>
</evidence>
<dbReference type="PANTHER" id="PTHR12147:SF56">
    <property type="entry name" value="AMINOPEPTIDASE YDR415C-RELATED"/>
    <property type="match status" value="1"/>
</dbReference>
<feature type="domain" description="Peptidase M28" evidence="9">
    <location>
        <begin position="106"/>
        <end position="330"/>
    </location>
</feature>
<dbReference type="STRING" id="1388748.GCA_000463155_03031"/>
<dbReference type="PANTHER" id="PTHR12147">
    <property type="entry name" value="METALLOPEPTIDASE M28 FAMILY MEMBER"/>
    <property type="match status" value="1"/>
</dbReference>
<name>A0A2P8VM72_9ENTR</name>
<dbReference type="EMBL" id="PYEP01000002">
    <property type="protein sequence ID" value="PSN08649.1"/>
    <property type="molecule type" value="Genomic_DNA"/>
</dbReference>
<evidence type="ECO:0000256" key="7">
    <source>
        <dbReference type="SAM" id="MobiDB-lite"/>
    </source>
</evidence>
<comment type="caution">
    <text evidence="10">The sequence shown here is derived from an EMBL/GenBank/DDBJ whole genome shotgun (WGS) entry which is preliminary data.</text>
</comment>
<evidence type="ECO:0000259" key="9">
    <source>
        <dbReference type="Pfam" id="PF04389"/>
    </source>
</evidence>
<dbReference type="GO" id="GO:0046872">
    <property type="term" value="F:metal ion binding"/>
    <property type="evidence" value="ECO:0007669"/>
    <property type="project" value="UniProtKB-KW"/>
</dbReference>
<dbReference type="InterPro" id="IPR007484">
    <property type="entry name" value="Peptidase_M28"/>
</dbReference>
<dbReference type="NCBIfam" id="NF007568">
    <property type="entry name" value="PRK10199.1"/>
    <property type="match status" value="1"/>
</dbReference>
<keyword evidence="2" id="KW-0645">Protease</keyword>
<dbReference type="FunFam" id="3.40.630.10:FF:000038">
    <property type="entry name" value="Alkaline phosphatase isozyme conversion"/>
    <property type="match status" value="1"/>
</dbReference>
<dbReference type="OrthoDB" id="9762302at2"/>
<keyword evidence="11" id="KW-1185">Reference proteome</keyword>
<keyword evidence="4 8" id="KW-0732">Signal</keyword>
<evidence type="ECO:0000256" key="4">
    <source>
        <dbReference type="ARBA" id="ARBA00022729"/>
    </source>
</evidence>
<dbReference type="Proteomes" id="UP000240212">
    <property type="component" value="Unassembled WGS sequence"/>
</dbReference>
<gene>
    <name evidence="10" type="ORF">C7G83_04625</name>
</gene>
<evidence type="ECO:0000256" key="1">
    <source>
        <dbReference type="ARBA" id="ARBA00022438"/>
    </source>
</evidence>
<dbReference type="RefSeq" id="WP_106876411.1">
    <property type="nucleotide sequence ID" value="NZ_PYEP01000002.1"/>
</dbReference>
<dbReference type="Pfam" id="PF04389">
    <property type="entry name" value="Peptidase_M28"/>
    <property type="match status" value="1"/>
</dbReference>
<feature type="signal peptide" evidence="8">
    <location>
        <begin position="1"/>
        <end position="24"/>
    </location>
</feature>
<dbReference type="InterPro" id="IPR045175">
    <property type="entry name" value="M28_fam"/>
</dbReference>
<evidence type="ECO:0000313" key="11">
    <source>
        <dbReference type="Proteomes" id="UP000240212"/>
    </source>
</evidence>
<proteinExistence type="predicted"/>
<keyword evidence="5" id="KW-0378">Hydrolase</keyword>
<reference evidence="10 11" key="1">
    <citation type="submission" date="2018-03" db="EMBL/GenBank/DDBJ databases">
        <title>Draft genome sequence of the first documented clinical Siccibacter turicensis isolate in Austria.</title>
        <authorList>
            <person name="Lepuschitz S."/>
            <person name="Pekard-Amenitsch S."/>
            <person name="Haunold R."/>
            <person name="Schill S."/>
            <person name="Mach R."/>
            <person name="Allerberger F."/>
            <person name="Ruppitsch W."/>
            <person name="Forsythe S.J."/>
        </authorList>
    </citation>
    <scope>NUCLEOTIDE SEQUENCE [LARGE SCALE GENOMIC DNA]</scope>
    <source>
        <strain evidence="10 11">6100069499-17</strain>
    </source>
</reference>
<dbReference type="GO" id="GO:0008235">
    <property type="term" value="F:metalloexopeptidase activity"/>
    <property type="evidence" value="ECO:0007669"/>
    <property type="project" value="InterPro"/>
</dbReference>
<evidence type="ECO:0000256" key="8">
    <source>
        <dbReference type="SAM" id="SignalP"/>
    </source>
</evidence>
<protein>
    <submittedName>
        <fullName evidence="10">Aminopeptidase</fullName>
    </submittedName>
</protein>
<evidence type="ECO:0000256" key="5">
    <source>
        <dbReference type="ARBA" id="ARBA00022801"/>
    </source>
</evidence>
<evidence type="ECO:0000256" key="3">
    <source>
        <dbReference type="ARBA" id="ARBA00022723"/>
    </source>
</evidence>
<feature type="chain" id="PRO_5015161451" evidence="8">
    <location>
        <begin position="25"/>
        <end position="375"/>
    </location>
</feature>
<keyword evidence="1 10" id="KW-0031">Aminopeptidase</keyword>
<dbReference type="GO" id="GO:0004177">
    <property type="term" value="F:aminopeptidase activity"/>
    <property type="evidence" value="ECO:0007669"/>
    <property type="project" value="UniProtKB-KW"/>
</dbReference>